<dbReference type="Proteomes" id="UP000192707">
    <property type="component" value="Unassembled WGS sequence"/>
</dbReference>
<evidence type="ECO:0000313" key="2">
    <source>
        <dbReference type="Proteomes" id="UP000192707"/>
    </source>
</evidence>
<protein>
    <submittedName>
        <fullName evidence="1">Uncharacterized protein</fullName>
    </submittedName>
</protein>
<gene>
    <name evidence="1" type="ORF">BST14_18695</name>
</gene>
<sequence length="92" mass="9642">MLKVLREAGYNTMNARLLNGYADYRTGGTGDDEDKAIRGAVLEGRGFEALPDCTLTNYGVSAVNGGGDQGWPSTQPRTYSVAVVVLAGASGR</sequence>
<proteinExistence type="predicted"/>
<evidence type="ECO:0000313" key="1">
    <source>
        <dbReference type="EMBL" id="ORA11435.1"/>
    </source>
</evidence>
<name>A0A1W9ZBU0_MYCAI</name>
<dbReference type="EMBL" id="MVHG01000053">
    <property type="protein sequence ID" value="ORA11435.1"/>
    <property type="molecule type" value="Genomic_DNA"/>
</dbReference>
<organism evidence="1 2">
    <name type="scientific">Mycobacterium arosiense ATCC BAA-1401 = DSM 45069</name>
    <dbReference type="NCBI Taxonomy" id="1265311"/>
    <lineage>
        <taxon>Bacteria</taxon>
        <taxon>Bacillati</taxon>
        <taxon>Actinomycetota</taxon>
        <taxon>Actinomycetes</taxon>
        <taxon>Mycobacteriales</taxon>
        <taxon>Mycobacteriaceae</taxon>
        <taxon>Mycobacterium</taxon>
        <taxon>Mycobacterium avium complex (MAC)</taxon>
    </lineage>
</organism>
<reference evidence="1 2" key="1">
    <citation type="submission" date="2016-12" db="EMBL/GenBank/DDBJ databases">
        <title>The new phylogeny of genus Mycobacterium.</title>
        <authorList>
            <person name="Tortoli E."/>
            <person name="Trovato A."/>
            <person name="Cirillo D.M."/>
        </authorList>
    </citation>
    <scope>NUCLEOTIDE SEQUENCE [LARGE SCALE GENOMIC DNA]</scope>
    <source>
        <strain evidence="1 2">DSM 45069</strain>
    </source>
</reference>
<comment type="caution">
    <text evidence="1">The sequence shown here is derived from an EMBL/GenBank/DDBJ whole genome shotgun (WGS) entry which is preliminary data.</text>
</comment>
<dbReference type="AlphaFoldDB" id="A0A1W9ZBU0"/>
<keyword evidence="2" id="KW-1185">Reference proteome</keyword>
<accession>A0A1W9ZBU0</accession>